<dbReference type="PANTHER" id="PTHR10906">
    <property type="entry name" value="SECY/SEC61-ALPHA FAMILY MEMBER"/>
    <property type="match status" value="1"/>
</dbReference>
<dbReference type="KEGG" id="smo:SELMODRAFT_64181"/>
<feature type="transmembrane region" description="Helical" evidence="3">
    <location>
        <begin position="307"/>
        <end position="326"/>
    </location>
</feature>
<evidence type="ECO:0000256" key="3">
    <source>
        <dbReference type="SAM" id="Phobius"/>
    </source>
</evidence>
<gene>
    <name evidence="4" type="ORF">SELMODRAFT_64181</name>
</gene>
<keyword evidence="5" id="KW-1185">Reference proteome</keyword>
<accession>D8QVT1</accession>
<dbReference type="STRING" id="88036.D8QVT1"/>
<evidence type="ECO:0000313" key="5">
    <source>
        <dbReference type="Proteomes" id="UP000001514"/>
    </source>
</evidence>
<feature type="transmembrane region" description="Helical" evidence="3">
    <location>
        <begin position="362"/>
        <end position="380"/>
    </location>
</feature>
<comment type="subcellular location">
    <subcellularLocation>
        <location evidence="1">Plastid</location>
        <location evidence="1">Chloroplast thylakoid membrane</location>
        <topology evidence="1">Multi-pass membrane protein</topology>
    </subcellularLocation>
</comment>
<dbReference type="GO" id="GO:0009535">
    <property type="term" value="C:chloroplast thylakoid membrane"/>
    <property type="evidence" value="ECO:0007669"/>
    <property type="project" value="UniProtKB-SubCell"/>
</dbReference>
<feature type="transmembrane region" description="Helical" evidence="3">
    <location>
        <begin position="112"/>
        <end position="130"/>
    </location>
</feature>
<reference evidence="4 5" key="1">
    <citation type="journal article" date="2011" name="Science">
        <title>The Selaginella genome identifies genetic changes associated with the evolution of vascular plants.</title>
        <authorList>
            <person name="Banks J.A."/>
            <person name="Nishiyama T."/>
            <person name="Hasebe M."/>
            <person name="Bowman J.L."/>
            <person name="Gribskov M."/>
            <person name="dePamphilis C."/>
            <person name="Albert V.A."/>
            <person name="Aono N."/>
            <person name="Aoyama T."/>
            <person name="Ambrose B.A."/>
            <person name="Ashton N.W."/>
            <person name="Axtell M.J."/>
            <person name="Barker E."/>
            <person name="Barker M.S."/>
            <person name="Bennetzen J.L."/>
            <person name="Bonawitz N.D."/>
            <person name="Chapple C."/>
            <person name="Cheng C."/>
            <person name="Correa L.G."/>
            <person name="Dacre M."/>
            <person name="DeBarry J."/>
            <person name="Dreyer I."/>
            <person name="Elias M."/>
            <person name="Engstrom E.M."/>
            <person name="Estelle M."/>
            <person name="Feng L."/>
            <person name="Finet C."/>
            <person name="Floyd S.K."/>
            <person name="Frommer W.B."/>
            <person name="Fujita T."/>
            <person name="Gramzow L."/>
            <person name="Gutensohn M."/>
            <person name="Harholt J."/>
            <person name="Hattori M."/>
            <person name="Heyl A."/>
            <person name="Hirai T."/>
            <person name="Hiwatashi Y."/>
            <person name="Ishikawa M."/>
            <person name="Iwata M."/>
            <person name="Karol K.G."/>
            <person name="Koehler B."/>
            <person name="Kolukisaoglu U."/>
            <person name="Kubo M."/>
            <person name="Kurata T."/>
            <person name="Lalonde S."/>
            <person name="Li K."/>
            <person name="Li Y."/>
            <person name="Litt A."/>
            <person name="Lyons E."/>
            <person name="Manning G."/>
            <person name="Maruyama T."/>
            <person name="Michael T.P."/>
            <person name="Mikami K."/>
            <person name="Miyazaki S."/>
            <person name="Morinaga S."/>
            <person name="Murata T."/>
            <person name="Mueller-Roeber B."/>
            <person name="Nelson D.R."/>
            <person name="Obara M."/>
            <person name="Oguri Y."/>
            <person name="Olmstead R.G."/>
            <person name="Onodera N."/>
            <person name="Petersen B.L."/>
            <person name="Pils B."/>
            <person name="Prigge M."/>
            <person name="Rensing S.A."/>
            <person name="Riano-Pachon D.M."/>
            <person name="Roberts A.W."/>
            <person name="Sato Y."/>
            <person name="Scheller H.V."/>
            <person name="Schulz B."/>
            <person name="Schulz C."/>
            <person name="Shakirov E.V."/>
            <person name="Shibagaki N."/>
            <person name="Shinohara N."/>
            <person name="Shippen D.E."/>
            <person name="Soerensen I."/>
            <person name="Sotooka R."/>
            <person name="Sugimoto N."/>
            <person name="Sugita M."/>
            <person name="Sumikawa N."/>
            <person name="Tanurdzic M."/>
            <person name="Theissen G."/>
            <person name="Ulvskov P."/>
            <person name="Wakazuki S."/>
            <person name="Weng J.K."/>
            <person name="Willats W.W."/>
            <person name="Wipf D."/>
            <person name="Wolf P.G."/>
            <person name="Yang L."/>
            <person name="Zimmer A.D."/>
            <person name="Zhu Q."/>
            <person name="Mitros T."/>
            <person name="Hellsten U."/>
            <person name="Loque D."/>
            <person name="Otillar R."/>
            <person name="Salamov A."/>
            <person name="Schmutz J."/>
            <person name="Shapiro H."/>
            <person name="Lindquist E."/>
            <person name="Lucas S."/>
            <person name="Rokhsar D."/>
            <person name="Grigoriev I.V."/>
        </authorList>
    </citation>
    <scope>NUCLEOTIDE SEQUENCE [LARGE SCALE GENOMIC DNA]</scope>
</reference>
<feature type="non-terminal residue" evidence="4">
    <location>
        <position position="1"/>
    </location>
</feature>
<evidence type="ECO:0000313" key="4">
    <source>
        <dbReference type="EMBL" id="EFJ36511.1"/>
    </source>
</evidence>
<dbReference type="GO" id="GO:0008320">
    <property type="term" value="F:protein transmembrane transporter activity"/>
    <property type="evidence" value="ECO:0000318"/>
    <property type="project" value="GO_Central"/>
</dbReference>
<keyword evidence="3" id="KW-0812">Transmembrane</keyword>
<dbReference type="GO" id="GO:0006616">
    <property type="term" value="P:SRP-dependent cotranslational protein targeting to membrane, translocation"/>
    <property type="evidence" value="ECO:0000318"/>
    <property type="project" value="GO_Central"/>
</dbReference>
<evidence type="ECO:0000256" key="2">
    <source>
        <dbReference type="RuleBase" id="RU004349"/>
    </source>
</evidence>
<feature type="non-terminal residue" evidence="4">
    <location>
        <position position="410"/>
    </location>
</feature>
<dbReference type="AlphaFoldDB" id="D8QVT1"/>
<feature type="transmembrane region" description="Helical" evidence="3">
    <location>
        <begin position="87"/>
        <end position="106"/>
    </location>
</feature>
<name>D8QVT1_SELML</name>
<dbReference type="InParanoid" id="D8QVT1"/>
<dbReference type="HOGENOM" id="CLU_031763_2_0_1"/>
<dbReference type="SUPFAM" id="SSF103491">
    <property type="entry name" value="Preprotein translocase SecY subunit"/>
    <property type="match status" value="1"/>
</dbReference>
<dbReference type="Gene3D" id="1.10.3370.10">
    <property type="entry name" value="SecY subunit domain"/>
    <property type="match status" value="1"/>
</dbReference>
<protein>
    <recommendedName>
        <fullName evidence="6">Translocon Sec61/SecY plug domain-containing protein</fullName>
    </recommendedName>
</protein>
<dbReference type="Pfam" id="PF00344">
    <property type="entry name" value="SecY"/>
    <property type="match status" value="1"/>
</dbReference>
<proteinExistence type="inferred from homology"/>
<dbReference type="GO" id="GO:0031204">
    <property type="term" value="P:post-translational protein targeting to membrane, translocation"/>
    <property type="evidence" value="ECO:0000318"/>
    <property type="project" value="GO_Central"/>
</dbReference>
<dbReference type="InterPro" id="IPR023201">
    <property type="entry name" value="SecY_dom_sf"/>
</dbReference>
<keyword evidence="3" id="KW-0472">Membrane</keyword>
<keyword evidence="3" id="KW-1133">Transmembrane helix</keyword>
<dbReference type="PIRSF" id="PIRSF004557">
    <property type="entry name" value="SecY"/>
    <property type="match status" value="1"/>
</dbReference>
<feature type="transmembrane region" description="Helical" evidence="3">
    <location>
        <begin position="204"/>
        <end position="224"/>
    </location>
</feature>
<feature type="transmembrane region" description="Helical" evidence="3">
    <location>
        <begin position="52"/>
        <end position="75"/>
    </location>
</feature>
<dbReference type="Gramene" id="EFJ36511">
    <property type="protein sequence ID" value="EFJ36511"/>
    <property type="gene ID" value="SELMODRAFT_64181"/>
</dbReference>
<dbReference type="Proteomes" id="UP000001514">
    <property type="component" value="Unassembled WGS sequence"/>
</dbReference>
<comment type="similarity">
    <text evidence="2">Belongs to the SecY/SEC61-alpha family.</text>
</comment>
<dbReference type="GO" id="GO:0005784">
    <property type="term" value="C:Sec61 translocon complex"/>
    <property type="evidence" value="ECO:0000318"/>
    <property type="project" value="GO_Central"/>
</dbReference>
<sequence>FSVEIDSPKSLIPLETRILNTGLCVFVYMISSRLPLFGISPEHASQRTLMDLGVAPIATASMAIQLLVGGNIICIKEKDSINKLQKMAGMCFTVVLAILNIVGGVYGPIGMIGSLLVILQLVLAVLMLIYMDEVLEKGYGVGQSAISIFTACSVCEDVIWHAFSPITANFRGVNEPEGSVVALIRGLISSFNMRTVRQSFFRNYLPNLWTMVLTILMICGILYLQSLNMIIRVTNRRGDYMNHSIRLFYTATTPIMFLTQLAASVGKVYEGLGHVFGYENFTMGALGGMIYKVFHPPESVIQEPFHFLIYSVFTVVSSTLISKAWLELSGSSSKDIARKWKEQGVIIPGHRSSNTRKELDRYIPVAAALGGFGIGVVSVAANTMGVIGSGTGLFLAITTICEIQKTIQKE</sequence>
<dbReference type="eggNOG" id="KOG1373">
    <property type="taxonomic scope" value="Eukaryota"/>
</dbReference>
<feature type="transmembrane region" description="Helical" evidence="3">
    <location>
        <begin position="244"/>
        <end position="263"/>
    </location>
</feature>
<organism evidence="5">
    <name type="scientific">Selaginella moellendorffii</name>
    <name type="common">Spikemoss</name>
    <dbReference type="NCBI Taxonomy" id="88036"/>
    <lineage>
        <taxon>Eukaryota</taxon>
        <taxon>Viridiplantae</taxon>
        <taxon>Streptophyta</taxon>
        <taxon>Embryophyta</taxon>
        <taxon>Tracheophyta</taxon>
        <taxon>Lycopodiopsida</taxon>
        <taxon>Selaginellales</taxon>
        <taxon>Selaginellaceae</taxon>
        <taxon>Selaginella</taxon>
    </lineage>
</organism>
<dbReference type="GO" id="GO:0005048">
    <property type="term" value="F:signal sequence binding"/>
    <property type="evidence" value="ECO:0000318"/>
    <property type="project" value="GO_Central"/>
</dbReference>
<dbReference type="EMBL" id="GL377567">
    <property type="protein sequence ID" value="EFJ36511.1"/>
    <property type="molecule type" value="Genomic_DNA"/>
</dbReference>
<evidence type="ECO:0008006" key="6">
    <source>
        <dbReference type="Google" id="ProtNLM"/>
    </source>
</evidence>
<dbReference type="GO" id="GO:0043022">
    <property type="term" value="F:ribosome binding"/>
    <property type="evidence" value="ECO:0000318"/>
    <property type="project" value="GO_Central"/>
</dbReference>
<evidence type="ECO:0000256" key="1">
    <source>
        <dbReference type="ARBA" id="ARBA00004454"/>
    </source>
</evidence>
<dbReference type="InterPro" id="IPR002208">
    <property type="entry name" value="SecY/SEC61-alpha"/>
</dbReference>